<evidence type="ECO:0000256" key="15">
    <source>
        <dbReference type="SAM" id="Phobius"/>
    </source>
</evidence>
<evidence type="ECO:0000256" key="4">
    <source>
        <dbReference type="ARBA" id="ARBA00022475"/>
    </source>
</evidence>
<dbReference type="CDD" id="cd18773">
    <property type="entry name" value="PDC1_HK_sensor"/>
    <property type="match status" value="1"/>
</dbReference>
<dbReference type="GO" id="GO:0005886">
    <property type="term" value="C:plasma membrane"/>
    <property type="evidence" value="ECO:0007669"/>
    <property type="project" value="UniProtKB-SubCell"/>
</dbReference>
<evidence type="ECO:0000259" key="16">
    <source>
        <dbReference type="PROSITE" id="PS50109"/>
    </source>
</evidence>
<dbReference type="InterPro" id="IPR005467">
    <property type="entry name" value="His_kinase_dom"/>
</dbReference>
<dbReference type="SMART" id="SM00388">
    <property type="entry name" value="HisKA"/>
    <property type="match status" value="1"/>
</dbReference>
<dbReference type="EC" id="2.7.13.3" evidence="3"/>
<dbReference type="InterPro" id="IPR036890">
    <property type="entry name" value="HATPase_C_sf"/>
</dbReference>
<dbReference type="Gene3D" id="3.30.565.10">
    <property type="entry name" value="Histidine kinase-like ATPase, C-terminal domain"/>
    <property type="match status" value="1"/>
</dbReference>
<keyword evidence="7 15" id="KW-0812">Transmembrane</keyword>
<accession>I3IQB3</accession>
<evidence type="ECO:0000256" key="11">
    <source>
        <dbReference type="ARBA" id="ARBA00022989"/>
    </source>
</evidence>
<dbReference type="SUPFAM" id="SSF47384">
    <property type="entry name" value="Homodimeric domain of signal transducing histidine kinase"/>
    <property type="match status" value="1"/>
</dbReference>
<organism evidence="18 19">
    <name type="scientific">Candidatus Jettenia caeni</name>
    <dbReference type="NCBI Taxonomy" id="247490"/>
    <lineage>
        <taxon>Bacteria</taxon>
        <taxon>Pseudomonadati</taxon>
        <taxon>Planctomycetota</taxon>
        <taxon>Candidatus Brocadiia</taxon>
        <taxon>Candidatus Brocadiales</taxon>
        <taxon>Candidatus Brocadiaceae</taxon>
        <taxon>Candidatus Jettenia</taxon>
    </lineage>
</organism>
<keyword evidence="13 15" id="KW-0472">Membrane</keyword>
<dbReference type="Pfam" id="PF00672">
    <property type="entry name" value="HAMP"/>
    <property type="match status" value="1"/>
</dbReference>
<keyword evidence="4" id="KW-1003">Cell membrane</keyword>
<dbReference type="CDD" id="cd06225">
    <property type="entry name" value="HAMP"/>
    <property type="match status" value="1"/>
</dbReference>
<comment type="catalytic activity">
    <reaction evidence="1">
        <text>ATP + protein L-histidine = ADP + protein N-phospho-L-histidine.</text>
        <dbReference type="EC" id="2.7.13.3"/>
    </reaction>
</comment>
<dbReference type="SMART" id="SM00304">
    <property type="entry name" value="HAMP"/>
    <property type="match status" value="1"/>
</dbReference>
<dbReference type="eggNOG" id="COG4191">
    <property type="taxonomic scope" value="Bacteria"/>
</dbReference>
<dbReference type="PANTHER" id="PTHR43065">
    <property type="entry name" value="SENSOR HISTIDINE KINASE"/>
    <property type="match status" value="1"/>
</dbReference>
<dbReference type="InterPro" id="IPR029151">
    <property type="entry name" value="Sensor-like_sf"/>
</dbReference>
<protein>
    <recommendedName>
        <fullName evidence="3">histidine kinase</fullName>
        <ecNumber evidence="3">2.7.13.3</ecNumber>
    </recommendedName>
</protein>
<feature type="domain" description="HAMP" evidence="17">
    <location>
        <begin position="289"/>
        <end position="341"/>
    </location>
</feature>
<dbReference type="Pfam" id="PF02743">
    <property type="entry name" value="dCache_1"/>
    <property type="match status" value="1"/>
</dbReference>
<name>I3IQB3_9BACT</name>
<dbReference type="Gene3D" id="6.10.340.10">
    <property type="match status" value="1"/>
</dbReference>
<keyword evidence="19" id="KW-1185">Reference proteome</keyword>
<dbReference type="InterPro" id="IPR033479">
    <property type="entry name" value="dCache_1"/>
</dbReference>
<dbReference type="GO" id="GO:0005524">
    <property type="term" value="F:ATP binding"/>
    <property type="evidence" value="ECO:0007669"/>
    <property type="project" value="UniProtKB-KW"/>
</dbReference>
<dbReference type="PANTHER" id="PTHR43065:SF46">
    <property type="entry name" value="C4-DICARBOXYLATE TRANSPORT SENSOR PROTEIN DCTB"/>
    <property type="match status" value="1"/>
</dbReference>
<comment type="subcellular location">
    <subcellularLocation>
        <location evidence="2">Cell membrane</location>
        <topology evidence="2">Multi-pass membrane protein</topology>
    </subcellularLocation>
</comment>
<dbReference type="Pfam" id="PF02518">
    <property type="entry name" value="HATPase_c"/>
    <property type="match status" value="1"/>
</dbReference>
<dbReference type="CDD" id="cd00082">
    <property type="entry name" value="HisKA"/>
    <property type="match status" value="1"/>
</dbReference>
<evidence type="ECO:0000256" key="1">
    <source>
        <dbReference type="ARBA" id="ARBA00000085"/>
    </source>
</evidence>
<dbReference type="InterPro" id="IPR003661">
    <property type="entry name" value="HisK_dim/P_dom"/>
</dbReference>
<dbReference type="PROSITE" id="PS50885">
    <property type="entry name" value="HAMP"/>
    <property type="match status" value="1"/>
</dbReference>
<evidence type="ECO:0000256" key="5">
    <source>
        <dbReference type="ARBA" id="ARBA00022553"/>
    </source>
</evidence>
<dbReference type="SUPFAM" id="SSF55874">
    <property type="entry name" value="ATPase domain of HSP90 chaperone/DNA topoisomerase II/histidine kinase"/>
    <property type="match status" value="1"/>
</dbReference>
<keyword evidence="14" id="KW-0175">Coiled coil</keyword>
<dbReference type="InterPro" id="IPR003594">
    <property type="entry name" value="HATPase_dom"/>
</dbReference>
<evidence type="ECO:0000256" key="9">
    <source>
        <dbReference type="ARBA" id="ARBA00022777"/>
    </source>
</evidence>
<dbReference type="AlphaFoldDB" id="I3IQB3"/>
<evidence type="ECO:0000256" key="13">
    <source>
        <dbReference type="ARBA" id="ARBA00023136"/>
    </source>
</evidence>
<keyword evidence="6" id="KW-0808">Transferase</keyword>
<dbReference type="Pfam" id="PF00512">
    <property type="entry name" value="HisKA"/>
    <property type="match status" value="1"/>
</dbReference>
<keyword evidence="5" id="KW-0597">Phosphoprotein</keyword>
<comment type="caution">
    <text evidence="18">The sequence shown here is derived from an EMBL/GenBank/DDBJ whole genome shotgun (WGS) entry which is preliminary data.</text>
</comment>
<evidence type="ECO:0000256" key="2">
    <source>
        <dbReference type="ARBA" id="ARBA00004651"/>
    </source>
</evidence>
<dbReference type="Gene3D" id="1.10.287.130">
    <property type="match status" value="1"/>
</dbReference>
<dbReference type="InterPro" id="IPR004358">
    <property type="entry name" value="Sig_transdc_His_kin-like_C"/>
</dbReference>
<dbReference type="Proteomes" id="UP000002985">
    <property type="component" value="Unassembled WGS sequence"/>
</dbReference>
<dbReference type="PROSITE" id="PS50109">
    <property type="entry name" value="HIS_KIN"/>
    <property type="match status" value="1"/>
</dbReference>
<proteinExistence type="predicted"/>
<keyword evidence="10" id="KW-0067">ATP-binding</keyword>
<evidence type="ECO:0000313" key="19">
    <source>
        <dbReference type="Proteomes" id="UP000002985"/>
    </source>
</evidence>
<sequence length="635" mass="72068">MASCISLVGLLPLFIGLFFLFKSTESFIKDEVLNNLGMLAKNTKEEIHRFIESCVTDMKMLAESESMRSTHISVDKKLSEMKRIQEYYKRFEDITMIDVKGRVITSTAYNYQGEWKSKKWFQEAINGKVYISDAHIILDPYEVVVAIAVPLVDDKGKIQAAIVGQLNMKRIWEIVDTITIGNTGIIAIVNNLHYFIAHPRKKKLFQHAPFDPDKQSGVVNAIEPDFKTFIYSSERYVGNSEYEFPNWRVIVAQERRDALSNILRLKKNVVYVLSSSFLLVILMSIIVSKGVVKPIHTLIHGMEKVSDGDLNYKTNIKNRDEIGLLGISFNDMIMRLGKARAEIQRKTEALRDAFNQINELNVNLEKKVEHRTKELKEKQFQLIQSGKLAAIGQLGAGVAHELNNPMTGILGYTQYMLEKVSKENVRTEDISTFRKCLQHIENSTYRCRDIVQNLLQFARKSNEIFEPLNINNVIADTLSLIKGPLVANKIEVVKNLVNDVDPIDGNANQLQQVFINIILNAQQAMPKGGHLFISTRRKGRVVEAEFKDTGCGIAEEHMERIFEPFFTTKMDWKGTGLGLSICYDIIKRHNGNIMVSSKMGKGAIFTIILPVPIQKDDESNEQIDRGEGTCTNTHC</sequence>
<dbReference type="SMART" id="SM00387">
    <property type="entry name" value="HATPase_c"/>
    <property type="match status" value="1"/>
</dbReference>
<feature type="transmembrane region" description="Helical" evidence="15">
    <location>
        <begin position="269"/>
        <end position="292"/>
    </location>
</feature>
<evidence type="ECO:0000256" key="6">
    <source>
        <dbReference type="ARBA" id="ARBA00022679"/>
    </source>
</evidence>
<evidence type="ECO:0000256" key="3">
    <source>
        <dbReference type="ARBA" id="ARBA00012438"/>
    </source>
</evidence>
<evidence type="ECO:0000256" key="14">
    <source>
        <dbReference type="SAM" id="Coils"/>
    </source>
</evidence>
<dbReference type="PRINTS" id="PR00344">
    <property type="entry name" value="BCTRLSENSOR"/>
</dbReference>
<evidence type="ECO:0000256" key="12">
    <source>
        <dbReference type="ARBA" id="ARBA00023012"/>
    </source>
</evidence>
<feature type="coiled-coil region" evidence="14">
    <location>
        <begin position="336"/>
        <end position="363"/>
    </location>
</feature>
<dbReference type="InterPro" id="IPR003660">
    <property type="entry name" value="HAMP_dom"/>
</dbReference>
<keyword evidence="9 18" id="KW-0418">Kinase</keyword>
<evidence type="ECO:0000256" key="10">
    <source>
        <dbReference type="ARBA" id="ARBA00022840"/>
    </source>
</evidence>
<evidence type="ECO:0000313" key="18">
    <source>
        <dbReference type="EMBL" id="GAB63908.1"/>
    </source>
</evidence>
<reference evidence="18 19" key="1">
    <citation type="journal article" date="2012" name="FEBS Lett.">
        <title>Anammox organism KSU-1 expresses a NirK-type copper-containing nitrite reductase instead of a NirS-type with cytochrome cd1.</title>
        <authorList>
            <person name="Hira D."/>
            <person name="Toh H."/>
            <person name="Migita C.T."/>
            <person name="Okubo H."/>
            <person name="Nishiyama T."/>
            <person name="Hattori M."/>
            <person name="Furukawa K."/>
            <person name="Fujii T."/>
        </authorList>
    </citation>
    <scope>NUCLEOTIDE SEQUENCE [LARGE SCALE GENOMIC DNA]</scope>
</reference>
<dbReference type="SUPFAM" id="SSF103190">
    <property type="entry name" value="Sensory domain-like"/>
    <property type="match status" value="1"/>
</dbReference>
<dbReference type="Gene3D" id="3.30.450.20">
    <property type="entry name" value="PAS domain"/>
    <property type="match status" value="1"/>
</dbReference>
<dbReference type="SUPFAM" id="SSF158472">
    <property type="entry name" value="HAMP domain-like"/>
    <property type="match status" value="1"/>
</dbReference>
<keyword evidence="8" id="KW-0547">Nucleotide-binding</keyword>
<gene>
    <name evidence="18" type="ORF">KSU1_D0599</name>
</gene>
<dbReference type="GO" id="GO:0000155">
    <property type="term" value="F:phosphorelay sensor kinase activity"/>
    <property type="evidence" value="ECO:0007669"/>
    <property type="project" value="InterPro"/>
</dbReference>
<feature type="domain" description="Histidine kinase" evidence="16">
    <location>
        <begin position="397"/>
        <end position="613"/>
    </location>
</feature>
<keyword evidence="11 15" id="KW-1133">Transmembrane helix</keyword>
<keyword evidence="12" id="KW-0902">Two-component regulatory system</keyword>
<evidence type="ECO:0000256" key="7">
    <source>
        <dbReference type="ARBA" id="ARBA00022692"/>
    </source>
</evidence>
<dbReference type="STRING" id="247490.KSU1_D0599"/>
<dbReference type="InterPro" id="IPR036097">
    <property type="entry name" value="HisK_dim/P_sf"/>
</dbReference>
<evidence type="ECO:0000256" key="8">
    <source>
        <dbReference type="ARBA" id="ARBA00022741"/>
    </source>
</evidence>
<evidence type="ECO:0000259" key="17">
    <source>
        <dbReference type="PROSITE" id="PS50885"/>
    </source>
</evidence>
<dbReference type="EMBL" id="BAFH01000004">
    <property type="protein sequence ID" value="GAB63908.1"/>
    <property type="molecule type" value="Genomic_DNA"/>
</dbReference>